<evidence type="ECO:0000313" key="7">
    <source>
        <dbReference type="EMBL" id="KDQ50384.1"/>
    </source>
</evidence>
<dbReference type="InterPro" id="IPR051799">
    <property type="entry name" value="NADH_flavin_oxidoreductase"/>
</dbReference>
<dbReference type="GO" id="GO:0016491">
    <property type="term" value="F:oxidoreductase activity"/>
    <property type="evidence" value="ECO:0007669"/>
    <property type="project" value="UniProtKB-KW"/>
</dbReference>
<accession>A0A067P6H6</accession>
<comment type="similarity">
    <text evidence="1">Belongs to the NADH:flavin oxidoreductase/NADH oxidase family.</text>
</comment>
<keyword evidence="5" id="KW-0472">Membrane</keyword>
<dbReference type="Gene3D" id="3.20.20.70">
    <property type="entry name" value="Aldolase class I"/>
    <property type="match status" value="1"/>
</dbReference>
<reference evidence="8" key="1">
    <citation type="journal article" date="2014" name="Proc. Natl. Acad. Sci. U.S.A.">
        <title>Extensive sampling of basidiomycete genomes demonstrates inadequacy of the white-rot/brown-rot paradigm for wood decay fungi.</title>
        <authorList>
            <person name="Riley R."/>
            <person name="Salamov A.A."/>
            <person name="Brown D.W."/>
            <person name="Nagy L.G."/>
            <person name="Floudas D."/>
            <person name="Held B.W."/>
            <person name="Levasseur A."/>
            <person name="Lombard V."/>
            <person name="Morin E."/>
            <person name="Otillar R."/>
            <person name="Lindquist E.A."/>
            <person name="Sun H."/>
            <person name="LaButti K.M."/>
            <person name="Schmutz J."/>
            <person name="Jabbour D."/>
            <person name="Luo H."/>
            <person name="Baker S.E."/>
            <person name="Pisabarro A.G."/>
            <person name="Walton J.D."/>
            <person name="Blanchette R.A."/>
            <person name="Henrissat B."/>
            <person name="Martin F."/>
            <person name="Cullen D."/>
            <person name="Hibbett D.S."/>
            <person name="Grigoriev I.V."/>
        </authorList>
    </citation>
    <scope>NUCLEOTIDE SEQUENCE [LARGE SCALE GENOMIC DNA]</scope>
    <source>
        <strain evidence="8">MUCL 33604</strain>
    </source>
</reference>
<gene>
    <name evidence="7" type="ORF">JAAARDRAFT_200060</name>
</gene>
<dbReference type="Proteomes" id="UP000027265">
    <property type="component" value="Unassembled WGS sequence"/>
</dbReference>
<evidence type="ECO:0000256" key="4">
    <source>
        <dbReference type="ARBA" id="ARBA00023002"/>
    </source>
</evidence>
<dbReference type="STRING" id="933084.A0A067P6H6"/>
<dbReference type="HOGENOM" id="CLU_012153_6_1_1"/>
<dbReference type="PANTHER" id="PTHR43656">
    <property type="entry name" value="BINDING OXIDOREDUCTASE, PUTATIVE (AFU_ORTHOLOGUE AFUA_2G08260)-RELATED"/>
    <property type="match status" value="1"/>
</dbReference>
<keyword evidence="4" id="KW-0560">Oxidoreductase</keyword>
<dbReference type="Pfam" id="PF00724">
    <property type="entry name" value="Oxidored_FMN"/>
    <property type="match status" value="1"/>
</dbReference>
<dbReference type="AlphaFoldDB" id="A0A067P6H6"/>
<feature type="transmembrane region" description="Helical" evidence="5">
    <location>
        <begin position="261"/>
        <end position="279"/>
    </location>
</feature>
<evidence type="ECO:0000259" key="6">
    <source>
        <dbReference type="Pfam" id="PF00724"/>
    </source>
</evidence>
<dbReference type="InterPro" id="IPR013785">
    <property type="entry name" value="Aldolase_TIM"/>
</dbReference>
<evidence type="ECO:0000256" key="1">
    <source>
        <dbReference type="ARBA" id="ARBA00005979"/>
    </source>
</evidence>
<evidence type="ECO:0000256" key="3">
    <source>
        <dbReference type="ARBA" id="ARBA00022643"/>
    </source>
</evidence>
<evidence type="ECO:0000256" key="5">
    <source>
        <dbReference type="SAM" id="Phobius"/>
    </source>
</evidence>
<sequence length="337" mass="37356">MSTEDIDDVVIEFVRGARLAAESGFDGVELHASHGYLLAQFISPKTNKRSDEYSLKDALHLLRRIVSSIRAVVPPTFAIVVKLNAADYTDNASGVDDENGYTRATPSGEETRALAHVTEIASWGMIDFIEISGGDDENPKFMEAKSSTPSTRQALFSKFSKRAMSVLPTHAETNPTNLSSSTRPPPLILLTGSLTTYEQFRICLESNHAHLLGIGRLSILCPELPRLLHSTSNLDSFLVDIPSPSFESRFLDRAWRRLDRILGMPRLIGAGLGMAWYVVMMRHMVEDQDGGDLGDVDAAVKMWLWTAPSAKRSIRWVWTRTLISLIVVCFAVAFVVF</sequence>
<dbReference type="GO" id="GO:0010181">
    <property type="term" value="F:FMN binding"/>
    <property type="evidence" value="ECO:0007669"/>
    <property type="project" value="InterPro"/>
</dbReference>
<keyword evidence="2" id="KW-0285">Flavoprotein</keyword>
<feature type="domain" description="NADH:flavin oxidoreductase/NADH oxidase N-terminal" evidence="6">
    <location>
        <begin position="1"/>
        <end position="98"/>
    </location>
</feature>
<dbReference type="OrthoDB" id="1663137at2759"/>
<evidence type="ECO:0000256" key="2">
    <source>
        <dbReference type="ARBA" id="ARBA00022630"/>
    </source>
</evidence>
<dbReference type="InterPro" id="IPR001155">
    <property type="entry name" value="OxRdtase_FMN_N"/>
</dbReference>
<evidence type="ECO:0000313" key="8">
    <source>
        <dbReference type="Proteomes" id="UP000027265"/>
    </source>
</evidence>
<dbReference type="PANTHER" id="PTHR43656:SF2">
    <property type="entry name" value="BINDING OXIDOREDUCTASE, PUTATIVE (AFU_ORTHOLOGUE AFUA_2G08260)-RELATED"/>
    <property type="match status" value="1"/>
</dbReference>
<keyword evidence="5" id="KW-0812">Transmembrane</keyword>
<proteinExistence type="inferred from homology"/>
<dbReference type="SUPFAM" id="SSF51395">
    <property type="entry name" value="FMN-linked oxidoreductases"/>
    <property type="match status" value="1"/>
</dbReference>
<dbReference type="EMBL" id="KL197761">
    <property type="protein sequence ID" value="KDQ50384.1"/>
    <property type="molecule type" value="Genomic_DNA"/>
</dbReference>
<protein>
    <recommendedName>
        <fullName evidence="6">NADH:flavin oxidoreductase/NADH oxidase N-terminal domain-containing protein</fullName>
    </recommendedName>
</protein>
<organism evidence="7 8">
    <name type="scientific">Jaapia argillacea MUCL 33604</name>
    <dbReference type="NCBI Taxonomy" id="933084"/>
    <lineage>
        <taxon>Eukaryota</taxon>
        <taxon>Fungi</taxon>
        <taxon>Dikarya</taxon>
        <taxon>Basidiomycota</taxon>
        <taxon>Agaricomycotina</taxon>
        <taxon>Agaricomycetes</taxon>
        <taxon>Agaricomycetidae</taxon>
        <taxon>Jaapiales</taxon>
        <taxon>Jaapiaceae</taxon>
        <taxon>Jaapia</taxon>
    </lineage>
</organism>
<feature type="transmembrane region" description="Helical" evidence="5">
    <location>
        <begin position="317"/>
        <end position="336"/>
    </location>
</feature>
<name>A0A067P6H6_9AGAM</name>
<keyword evidence="5" id="KW-1133">Transmembrane helix</keyword>
<dbReference type="InParanoid" id="A0A067P6H6"/>
<keyword evidence="3" id="KW-0288">FMN</keyword>
<keyword evidence="8" id="KW-1185">Reference proteome</keyword>